<sequence>MNANYIPQSNTPKQNTALAANSEAPSPDWYLDTGASSHMTNNSDNLSRSSPYMGNDSIFIGDGRNIPIAHSGTGILPTPNRKFLLSNLLHVPKISYNLLSISQLVKDNNISITFDPSGFVCKDLTTNKQLLRGPCKAGLYKITPTTTTTSPELACTAYTNPNSLWHDRLGHPHFKILKNIAQSNSDLHISSVNSSCTTCIQCKLHKLPFEISASRTNTPLSLVHSDVWGPSPICSTNGFRFFVIFVDDFSRYTWLFPIIHKSEVTSTFITFTKFIENQTKQSIKILRTDGGTEFNNYAMKSFLHSKGIGHQMSCPYTPEQNGVAERKNRHIVETVRFLLHKASMPFQYWPEATATAVYLINRMPSPNTQNKSPLQLLFHTNPEYTHLRVFGCECFPLLPSHTRTKFDPKSKSHVFMGYSDRHKGYICLDRDSQKSFISRHVQFVECSFPFATNNPSLQISSSDHPPSLLLPTSKSTEFHMPHTASQLQASTSTNPTHILAASPIHPPPLNHSDITVRNTSNPAQVRHPMITRAQTGSLKPPQRLNLMANTLHPADSDPDPTTFKEASKHREWRQAMADEFVALQQQGTWDLVPPPSNAPILGCKWTFRKKFNSDGNVARFKARLVAQGNQQEYGIDYGETFSPVAKLPTIRVLFTIALSKGWPVQQLDVSNAFLHGQLTDTVYMTQPRGFIDNEFPDHVCHLRKSIYGLRQAPRQWYTTFTNYLIHLGFHYSTADPSLLTFKHDSTLIFLLVYVDDILVTGNNEALLSDMLSKLHNKFNMKNLGLAHHFLGIKIQKLQDKYFLSQSAYATSILNSMNLLHCNPLSNPSCTKLPDQVPTESNLSAIETYKRVTGSLQYLTLTRPDIAHAVNVLSQHLHDPSKEQCRSAYPFYQVHSISLPTQTQTGQAIL</sequence>
<gene>
    <name evidence="7" type="ORF">MA16_Dca003304</name>
</gene>
<evidence type="ECO:0000256" key="3">
    <source>
        <dbReference type="ARBA" id="ARBA00022750"/>
    </source>
</evidence>
<dbReference type="EMBL" id="KZ501977">
    <property type="protein sequence ID" value="PKU85564.1"/>
    <property type="molecule type" value="Genomic_DNA"/>
</dbReference>
<keyword evidence="1" id="KW-0645">Protease</keyword>
<dbReference type="GO" id="GO:0046872">
    <property type="term" value="F:metal ion binding"/>
    <property type="evidence" value="ECO:0007669"/>
    <property type="project" value="UniProtKB-KW"/>
</dbReference>
<dbReference type="Pfam" id="PF00665">
    <property type="entry name" value="rve"/>
    <property type="match status" value="1"/>
</dbReference>
<dbReference type="InterPro" id="IPR025724">
    <property type="entry name" value="GAG-pre-integrase_dom"/>
</dbReference>
<keyword evidence="4" id="KW-0378">Hydrolase</keyword>
<dbReference type="Pfam" id="PF13976">
    <property type="entry name" value="gag_pre-integrs"/>
    <property type="match status" value="1"/>
</dbReference>
<dbReference type="PANTHER" id="PTHR42648:SF26">
    <property type="entry name" value="INTEGRASE CATALYTIC DOMAIN-CONTAINING PROTEIN"/>
    <property type="match status" value="1"/>
</dbReference>
<dbReference type="GO" id="GO:0015074">
    <property type="term" value="P:DNA integration"/>
    <property type="evidence" value="ECO:0007669"/>
    <property type="project" value="InterPro"/>
</dbReference>
<dbReference type="GO" id="GO:0006508">
    <property type="term" value="P:proteolysis"/>
    <property type="evidence" value="ECO:0007669"/>
    <property type="project" value="UniProtKB-KW"/>
</dbReference>
<feature type="compositionally biased region" description="Polar residues" evidence="5">
    <location>
        <begin position="1"/>
        <end position="19"/>
    </location>
</feature>
<dbReference type="Pfam" id="PF25597">
    <property type="entry name" value="SH3_retrovirus"/>
    <property type="match status" value="1"/>
</dbReference>
<keyword evidence="3" id="KW-0064">Aspartyl protease</keyword>
<evidence type="ECO:0000256" key="4">
    <source>
        <dbReference type="ARBA" id="ARBA00022801"/>
    </source>
</evidence>
<dbReference type="GO" id="GO:0003676">
    <property type="term" value="F:nucleic acid binding"/>
    <property type="evidence" value="ECO:0007669"/>
    <property type="project" value="InterPro"/>
</dbReference>
<dbReference type="InterPro" id="IPR012337">
    <property type="entry name" value="RNaseH-like_sf"/>
</dbReference>
<reference evidence="7 8" key="1">
    <citation type="journal article" date="2016" name="Sci. Rep.">
        <title>The Dendrobium catenatum Lindl. genome sequence provides insights into polysaccharide synthase, floral development and adaptive evolution.</title>
        <authorList>
            <person name="Zhang G.Q."/>
            <person name="Xu Q."/>
            <person name="Bian C."/>
            <person name="Tsai W.C."/>
            <person name="Yeh C.M."/>
            <person name="Liu K.W."/>
            <person name="Yoshida K."/>
            <person name="Zhang L.S."/>
            <person name="Chang S.B."/>
            <person name="Chen F."/>
            <person name="Shi Y."/>
            <person name="Su Y.Y."/>
            <person name="Zhang Y.Q."/>
            <person name="Chen L.J."/>
            <person name="Yin Y."/>
            <person name="Lin M."/>
            <person name="Huang H."/>
            <person name="Deng H."/>
            <person name="Wang Z.W."/>
            <person name="Zhu S.L."/>
            <person name="Zhao X."/>
            <person name="Deng C."/>
            <person name="Niu S.C."/>
            <person name="Huang J."/>
            <person name="Wang M."/>
            <person name="Liu G.H."/>
            <person name="Yang H.J."/>
            <person name="Xiao X.J."/>
            <person name="Hsiao Y.Y."/>
            <person name="Wu W.L."/>
            <person name="Chen Y.Y."/>
            <person name="Mitsuda N."/>
            <person name="Ohme-Takagi M."/>
            <person name="Luo Y.B."/>
            <person name="Van de Peer Y."/>
            <person name="Liu Z.J."/>
        </authorList>
    </citation>
    <scope>NUCLEOTIDE SEQUENCE [LARGE SCALE GENOMIC DNA]</scope>
    <source>
        <tissue evidence="7">The whole plant</tissue>
    </source>
</reference>
<dbReference type="AlphaFoldDB" id="A0A2I0XCF4"/>
<dbReference type="SUPFAM" id="SSF53098">
    <property type="entry name" value="Ribonuclease H-like"/>
    <property type="match status" value="1"/>
</dbReference>
<dbReference type="PANTHER" id="PTHR42648">
    <property type="entry name" value="TRANSPOSASE, PUTATIVE-RELATED"/>
    <property type="match status" value="1"/>
</dbReference>
<dbReference type="GO" id="GO:0004190">
    <property type="term" value="F:aspartic-type endopeptidase activity"/>
    <property type="evidence" value="ECO:0007669"/>
    <property type="project" value="UniProtKB-KW"/>
</dbReference>
<dbReference type="SUPFAM" id="SSF56672">
    <property type="entry name" value="DNA/RNA polymerases"/>
    <property type="match status" value="1"/>
</dbReference>
<evidence type="ECO:0000256" key="5">
    <source>
        <dbReference type="SAM" id="MobiDB-lite"/>
    </source>
</evidence>
<dbReference type="InterPro" id="IPR057670">
    <property type="entry name" value="SH3_retrovirus"/>
</dbReference>
<feature type="region of interest" description="Disordered" evidence="5">
    <location>
        <begin position="1"/>
        <end position="23"/>
    </location>
</feature>
<dbReference type="InterPro" id="IPR043502">
    <property type="entry name" value="DNA/RNA_pol_sf"/>
</dbReference>
<dbReference type="InterPro" id="IPR013103">
    <property type="entry name" value="RVT_2"/>
</dbReference>
<organism evidence="7 8">
    <name type="scientific">Dendrobium catenatum</name>
    <dbReference type="NCBI Taxonomy" id="906689"/>
    <lineage>
        <taxon>Eukaryota</taxon>
        <taxon>Viridiplantae</taxon>
        <taxon>Streptophyta</taxon>
        <taxon>Embryophyta</taxon>
        <taxon>Tracheophyta</taxon>
        <taxon>Spermatophyta</taxon>
        <taxon>Magnoliopsida</taxon>
        <taxon>Liliopsida</taxon>
        <taxon>Asparagales</taxon>
        <taxon>Orchidaceae</taxon>
        <taxon>Epidendroideae</taxon>
        <taxon>Malaxideae</taxon>
        <taxon>Dendrobiinae</taxon>
        <taxon>Dendrobium</taxon>
    </lineage>
</organism>
<evidence type="ECO:0000313" key="7">
    <source>
        <dbReference type="EMBL" id="PKU85564.1"/>
    </source>
</evidence>
<dbReference type="Pfam" id="PF22936">
    <property type="entry name" value="Pol_BBD"/>
    <property type="match status" value="1"/>
</dbReference>
<dbReference type="Pfam" id="PF07727">
    <property type="entry name" value="RVT_2"/>
    <property type="match status" value="1"/>
</dbReference>
<evidence type="ECO:0000256" key="1">
    <source>
        <dbReference type="ARBA" id="ARBA00022670"/>
    </source>
</evidence>
<dbReference type="InterPro" id="IPR001584">
    <property type="entry name" value="Integrase_cat-core"/>
</dbReference>
<keyword evidence="2" id="KW-0479">Metal-binding</keyword>
<evidence type="ECO:0000259" key="6">
    <source>
        <dbReference type="PROSITE" id="PS50994"/>
    </source>
</evidence>
<reference evidence="7 8" key="2">
    <citation type="journal article" date="2017" name="Nature">
        <title>The Apostasia genome and the evolution of orchids.</title>
        <authorList>
            <person name="Zhang G.Q."/>
            <person name="Liu K.W."/>
            <person name="Li Z."/>
            <person name="Lohaus R."/>
            <person name="Hsiao Y.Y."/>
            <person name="Niu S.C."/>
            <person name="Wang J.Y."/>
            <person name="Lin Y.C."/>
            <person name="Xu Q."/>
            <person name="Chen L.J."/>
            <person name="Yoshida K."/>
            <person name="Fujiwara S."/>
            <person name="Wang Z.W."/>
            <person name="Zhang Y.Q."/>
            <person name="Mitsuda N."/>
            <person name="Wang M."/>
            <person name="Liu G.H."/>
            <person name="Pecoraro L."/>
            <person name="Huang H.X."/>
            <person name="Xiao X.J."/>
            <person name="Lin M."/>
            <person name="Wu X.Y."/>
            <person name="Wu W.L."/>
            <person name="Chen Y.Y."/>
            <person name="Chang S.B."/>
            <person name="Sakamoto S."/>
            <person name="Ohme-Takagi M."/>
            <person name="Yagi M."/>
            <person name="Zeng S.J."/>
            <person name="Shen C.Y."/>
            <person name="Yeh C.M."/>
            <person name="Luo Y.B."/>
            <person name="Tsai W.C."/>
            <person name="Van de Peer Y."/>
            <person name="Liu Z.J."/>
        </authorList>
    </citation>
    <scope>NUCLEOTIDE SEQUENCE [LARGE SCALE GENOMIC DNA]</scope>
    <source>
        <tissue evidence="7">The whole plant</tissue>
    </source>
</reference>
<dbReference type="InterPro" id="IPR054722">
    <property type="entry name" value="PolX-like_BBD"/>
</dbReference>
<dbReference type="Proteomes" id="UP000233837">
    <property type="component" value="Unassembled WGS sequence"/>
</dbReference>
<proteinExistence type="predicted"/>
<protein>
    <submittedName>
        <fullName evidence="7">Retrovirus-related Pol polyprotein from transposon TNT 1-94</fullName>
    </submittedName>
</protein>
<evidence type="ECO:0000313" key="8">
    <source>
        <dbReference type="Proteomes" id="UP000233837"/>
    </source>
</evidence>
<feature type="domain" description="Integrase catalytic" evidence="6">
    <location>
        <begin position="215"/>
        <end position="381"/>
    </location>
</feature>
<name>A0A2I0XCF4_9ASPA</name>
<dbReference type="Gene3D" id="3.30.420.10">
    <property type="entry name" value="Ribonuclease H-like superfamily/Ribonuclease H"/>
    <property type="match status" value="1"/>
</dbReference>
<keyword evidence="8" id="KW-1185">Reference proteome</keyword>
<dbReference type="InterPro" id="IPR036397">
    <property type="entry name" value="RNaseH_sf"/>
</dbReference>
<evidence type="ECO:0000256" key="2">
    <source>
        <dbReference type="ARBA" id="ARBA00022723"/>
    </source>
</evidence>
<accession>A0A2I0XCF4</accession>
<dbReference type="InterPro" id="IPR039537">
    <property type="entry name" value="Retrotran_Ty1/copia-like"/>
</dbReference>
<dbReference type="PROSITE" id="PS50994">
    <property type="entry name" value="INTEGRASE"/>
    <property type="match status" value="1"/>
</dbReference>